<proteinExistence type="predicted"/>
<dbReference type="AlphaFoldDB" id="A0A939NQA6"/>
<protein>
    <submittedName>
        <fullName evidence="1">Uncharacterized protein</fullName>
    </submittedName>
</protein>
<reference evidence="1" key="1">
    <citation type="submission" date="2021-03" db="EMBL/GenBank/DDBJ databases">
        <title>Molecular epidemiology and mechanisms of colistin and carbapenem resistance in Enterobacteriaceae from clinical isolates, the environment and porcine samples in Pretoria, South Africa.</title>
        <authorList>
            <person name="Bogoshi D."/>
            <person name="Mbelle N.M."/>
            <person name="Naidoo V."/>
            <person name="Osei Sekyere J."/>
        </authorList>
    </citation>
    <scope>NUCLEOTIDE SEQUENCE</scope>
    <source>
        <strain evidence="1">C080</strain>
    </source>
</reference>
<gene>
    <name evidence="1" type="ORF">J4732_08605</name>
</gene>
<accession>A0A939NQA6</accession>
<organism evidence="1">
    <name type="scientific">Serratia marcescens</name>
    <dbReference type="NCBI Taxonomy" id="615"/>
    <lineage>
        <taxon>Bacteria</taxon>
        <taxon>Pseudomonadati</taxon>
        <taxon>Pseudomonadota</taxon>
        <taxon>Gammaproteobacteria</taxon>
        <taxon>Enterobacterales</taxon>
        <taxon>Yersiniaceae</taxon>
        <taxon>Serratia</taxon>
    </lineage>
</organism>
<sequence>MFTFSKPERCYRSAARCFSLRVFQRDLCGQTRVNNLFHLAALLWLAAVFTGRLCGGSCGPIVRRAGAAGWR</sequence>
<comment type="caution">
    <text evidence="1">The sequence shown here is derived from an EMBL/GenBank/DDBJ whole genome shotgun (WGS) entry which is preliminary data.</text>
</comment>
<dbReference type="EMBL" id="JAGETR010000047">
    <property type="protein sequence ID" value="MBO2006786.1"/>
    <property type="molecule type" value="Genomic_DNA"/>
</dbReference>
<evidence type="ECO:0000313" key="1">
    <source>
        <dbReference type="EMBL" id="MBO2006786.1"/>
    </source>
</evidence>
<name>A0A939NQA6_SERMA</name>